<dbReference type="EMBL" id="JAMYWD010000012">
    <property type="protein sequence ID" value="KAJ4952533.1"/>
    <property type="molecule type" value="Genomic_DNA"/>
</dbReference>
<evidence type="ECO:0000256" key="2">
    <source>
        <dbReference type="SAM" id="Phobius"/>
    </source>
</evidence>
<protein>
    <recommendedName>
        <fullName evidence="5">Transmembrane protein</fullName>
    </recommendedName>
</protein>
<keyword evidence="2" id="KW-1133">Transmembrane helix</keyword>
<evidence type="ECO:0008006" key="5">
    <source>
        <dbReference type="Google" id="ProtNLM"/>
    </source>
</evidence>
<dbReference type="Proteomes" id="UP001141806">
    <property type="component" value="Unassembled WGS sequence"/>
</dbReference>
<proteinExistence type="predicted"/>
<feature type="region of interest" description="Disordered" evidence="1">
    <location>
        <begin position="88"/>
        <end position="112"/>
    </location>
</feature>
<gene>
    <name evidence="3" type="ORF">NE237_029365</name>
</gene>
<sequence length="112" mass="12450">MKEKSRIKHCREQKHKKKKKMNKRVGKHTRLVFFSWFLPSVATVAALVFSAGPRPLSQLPFSFFSAVAAALLLSSSSLLFFFFSSSSSASSFFCSPQSQTLSLSRSSLTLPP</sequence>
<keyword evidence="2" id="KW-0472">Membrane</keyword>
<keyword evidence="2" id="KW-0812">Transmembrane</keyword>
<keyword evidence="4" id="KW-1185">Reference proteome</keyword>
<feature type="transmembrane region" description="Helical" evidence="2">
    <location>
        <begin position="60"/>
        <end position="83"/>
    </location>
</feature>
<name>A0A9Q0JW68_9MAGN</name>
<comment type="caution">
    <text evidence="3">The sequence shown here is derived from an EMBL/GenBank/DDBJ whole genome shotgun (WGS) entry which is preliminary data.</text>
</comment>
<accession>A0A9Q0JW68</accession>
<feature type="region of interest" description="Disordered" evidence="1">
    <location>
        <begin position="1"/>
        <end position="24"/>
    </location>
</feature>
<evidence type="ECO:0000313" key="4">
    <source>
        <dbReference type="Proteomes" id="UP001141806"/>
    </source>
</evidence>
<organism evidence="3 4">
    <name type="scientific">Protea cynaroides</name>
    <dbReference type="NCBI Taxonomy" id="273540"/>
    <lineage>
        <taxon>Eukaryota</taxon>
        <taxon>Viridiplantae</taxon>
        <taxon>Streptophyta</taxon>
        <taxon>Embryophyta</taxon>
        <taxon>Tracheophyta</taxon>
        <taxon>Spermatophyta</taxon>
        <taxon>Magnoliopsida</taxon>
        <taxon>Proteales</taxon>
        <taxon>Proteaceae</taxon>
        <taxon>Protea</taxon>
    </lineage>
</organism>
<dbReference type="AlphaFoldDB" id="A0A9Q0JW68"/>
<evidence type="ECO:0000313" key="3">
    <source>
        <dbReference type="EMBL" id="KAJ4952533.1"/>
    </source>
</evidence>
<evidence type="ECO:0000256" key="1">
    <source>
        <dbReference type="SAM" id="MobiDB-lite"/>
    </source>
</evidence>
<reference evidence="3" key="1">
    <citation type="journal article" date="2023" name="Plant J.">
        <title>The genome of the king protea, Protea cynaroides.</title>
        <authorList>
            <person name="Chang J."/>
            <person name="Duong T.A."/>
            <person name="Schoeman C."/>
            <person name="Ma X."/>
            <person name="Roodt D."/>
            <person name="Barker N."/>
            <person name="Li Z."/>
            <person name="Van de Peer Y."/>
            <person name="Mizrachi E."/>
        </authorList>
    </citation>
    <scope>NUCLEOTIDE SEQUENCE</scope>
    <source>
        <tissue evidence="3">Young leaves</tissue>
    </source>
</reference>